<proteinExistence type="predicted"/>
<reference evidence="1" key="1">
    <citation type="submission" date="2018-06" db="EMBL/GenBank/DDBJ databases">
        <authorList>
            <person name="Zhirakovskaya E."/>
        </authorList>
    </citation>
    <scope>NUCLEOTIDE SEQUENCE</scope>
</reference>
<dbReference type="AlphaFoldDB" id="A0A3B1BEZ7"/>
<accession>A0A3B1BEZ7</accession>
<gene>
    <name evidence="1" type="ORF">MNBD_GAMMA24-1886</name>
</gene>
<evidence type="ECO:0008006" key="2">
    <source>
        <dbReference type="Google" id="ProtNLM"/>
    </source>
</evidence>
<protein>
    <recommendedName>
        <fullName evidence="2">Methyl-accepting transducer domain-containing protein</fullName>
    </recommendedName>
</protein>
<evidence type="ECO:0000313" key="1">
    <source>
        <dbReference type="EMBL" id="VAX14692.1"/>
    </source>
</evidence>
<organism evidence="1">
    <name type="scientific">hydrothermal vent metagenome</name>
    <dbReference type="NCBI Taxonomy" id="652676"/>
    <lineage>
        <taxon>unclassified sequences</taxon>
        <taxon>metagenomes</taxon>
        <taxon>ecological metagenomes</taxon>
    </lineage>
</organism>
<sequence>MTRSFGREENILIAAATISSELRGVRKIAREMSLGVMNAKAISHRAGDMARGFRPITDFIAEMAQKIILGVNQISKKSVEFSYLAVRYRHLSQSIEHYQKIIDRGDAVRYISSLQQVIKKLGEESGQCRKNFIFLTKTLSSLLGDIQRSTRGAQIISATSRVEASRAESFSQSLEVIANQVDNSTDDIRRRLQISHDHLTGVLNLLYREE</sequence>
<dbReference type="EMBL" id="UOFZ01000192">
    <property type="protein sequence ID" value="VAX14692.1"/>
    <property type="molecule type" value="Genomic_DNA"/>
</dbReference>
<dbReference type="SUPFAM" id="SSF58104">
    <property type="entry name" value="Methyl-accepting chemotaxis protein (MCP) signaling domain"/>
    <property type="match status" value="1"/>
</dbReference>
<name>A0A3B1BEZ7_9ZZZZ</name>
<dbReference type="Gene3D" id="1.10.287.950">
    <property type="entry name" value="Methyl-accepting chemotaxis protein"/>
    <property type="match status" value="1"/>
</dbReference>